<feature type="transmembrane region" description="Helical" evidence="1">
    <location>
        <begin position="182"/>
        <end position="201"/>
    </location>
</feature>
<dbReference type="Proteomes" id="UP001595699">
    <property type="component" value="Unassembled WGS sequence"/>
</dbReference>
<feature type="transmembrane region" description="Helical" evidence="1">
    <location>
        <begin position="235"/>
        <end position="253"/>
    </location>
</feature>
<evidence type="ECO:0000256" key="1">
    <source>
        <dbReference type="SAM" id="Phobius"/>
    </source>
</evidence>
<feature type="transmembrane region" description="Helical" evidence="1">
    <location>
        <begin position="95"/>
        <end position="113"/>
    </location>
</feature>
<keyword evidence="1" id="KW-0472">Membrane</keyword>
<sequence>MFATVSELVFYSAQTKPYTTDTLLVTALLLVAVVHIQTGKAETGKRHTGKGDLVWYACLAVFPWFSHGAMLSIPLLACWVAVVHWRRRQRSLAQLSVRLAFPAASVLAAALWSRHLTNQVPDFATYWDRFLGPETPSDWWHWTTFAFQHLAHHELGARLWWAGLALAVAGAVAAFQRSKATAPLLVLPTITAYVAGLLGVYPFGHRLISFCVPGLVICVGVLVDETAARVGRNAFARAAAGVLTAALILTTVWTTPTRLHHDLTYLYGGDDYRSALTFVASKWNDSDLLLVGNGDRAAVRVYGPRLGLPAHRTWRAIPTTDKTPRHNCPLPTTIAHAPKIWLITGDVVTIYTGTTSRTALAAPLLQQFHVAYAHDKGRVTVQTLIPGAAPKSWETRCLTYKPVGPPGTP</sequence>
<organism evidence="2 3">
    <name type="scientific">Tenggerimyces flavus</name>
    <dbReference type="NCBI Taxonomy" id="1708749"/>
    <lineage>
        <taxon>Bacteria</taxon>
        <taxon>Bacillati</taxon>
        <taxon>Actinomycetota</taxon>
        <taxon>Actinomycetes</taxon>
        <taxon>Propionibacteriales</taxon>
        <taxon>Nocardioidaceae</taxon>
        <taxon>Tenggerimyces</taxon>
    </lineage>
</organism>
<keyword evidence="1" id="KW-1133">Transmembrane helix</keyword>
<evidence type="ECO:0000313" key="3">
    <source>
        <dbReference type="Proteomes" id="UP001595699"/>
    </source>
</evidence>
<dbReference type="EMBL" id="JBHRZH010000041">
    <property type="protein sequence ID" value="MFC3765558.1"/>
    <property type="molecule type" value="Genomic_DNA"/>
</dbReference>
<evidence type="ECO:0000313" key="2">
    <source>
        <dbReference type="EMBL" id="MFC3765558.1"/>
    </source>
</evidence>
<reference evidence="3" key="1">
    <citation type="journal article" date="2019" name="Int. J. Syst. Evol. Microbiol.">
        <title>The Global Catalogue of Microorganisms (GCM) 10K type strain sequencing project: providing services to taxonomists for standard genome sequencing and annotation.</title>
        <authorList>
            <consortium name="The Broad Institute Genomics Platform"/>
            <consortium name="The Broad Institute Genome Sequencing Center for Infectious Disease"/>
            <person name="Wu L."/>
            <person name="Ma J."/>
        </authorList>
    </citation>
    <scope>NUCLEOTIDE SEQUENCE [LARGE SCALE GENOMIC DNA]</scope>
    <source>
        <strain evidence="3">CGMCC 4.7241</strain>
    </source>
</reference>
<gene>
    <name evidence="2" type="ORF">ACFOUW_32320</name>
</gene>
<dbReference type="RefSeq" id="WP_372442322.1">
    <property type="nucleotide sequence ID" value="NZ_JAFBCM010000001.1"/>
</dbReference>
<accession>A0ABV7YKT1</accession>
<name>A0ABV7YKT1_9ACTN</name>
<feature type="transmembrane region" description="Helical" evidence="1">
    <location>
        <begin position="53"/>
        <end position="83"/>
    </location>
</feature>
<proteinExistence type="predicted"/>
<feature type="transmembrane region" description="Helical" evidence="1">
    <location>
        <begin position="159"/>
        <end position="175"/>
    </location>
</feature>
<evidence type="ECO:0008006" key="4">
    <source>
        <dbReference type="Google" id="ProtNLM"/>
    </source>
</evidence>
<feature type="transmembrane region" description="Helical" evidence="1">
    <location>
        <begin position="207"/>
        <end position="223"/>
    </location>
</feature>
<keyword evidence="1" id="KW-0812">Transmembrane</keyword>
<keyword evidence="3" id="KW-1185">Reference proteome</keyword>
<protein>
    <recommendedName>
        <fullName evidence="4">Mannosyltransferase</fullName>
    </recommendedName>
</protein>
<comment type="caution">
    <text evidence="2">The sequence shown here is derived from an EMBL/GenBank/DDBJ whole genome shotgun (WGS) entry which is preliminary data.</text>
</comment>